<reference evidence="1 2" key="1">
    <citation type="submission" date="2018-02" db="EMBL/GenBank/DDBJ databases">
        <title>8 Nocardia nova and 1 Nocardia cyriacigeorgica strain used for evolution to TMP-SMX.</title>
        <authorList>
            <person name="Mehta H."/>
            <person name="Weng J."/>
            <person name="Shamoo Y."/>
        </authorList>
    </citation>
    <scope>NUCLEOTIDE SEQUENCE [LARGE SCALE GENOMIC DNA]</scope>
    <source>
        <strain evidence="1 2">MDA3139</strain>
    </source>
</reference>
<dbReference type="EMBL" id="PSZC01000014">
    <property type="protein sequence ID" value="PPJ36482.1"/>
    <property type="molecule type" value="Genomic_DNA"/>
</dbReference>
<organism evidence="1 2">
    <name type="scientific">Nocardia nova</name>
    <dbReference type="NCBI Taxonomy" id="37330"/>
    <lineage>
        <taxon>Bacteria</taxon>
        <taxon>Bacillati</taxon>
        <taxon>Actinomycetota</taxon>
        <taxon>Actinomycetes</taxon>
        <taxon>Mycobacteriales</taxon>
        <taxon>Nocardiaceae</taxon>
        <taxon>Nocardia</taxon>
    </lineage>
</organism>
<comment type="caution">
    <text evidence="1">The sequence shown here is derived from an EMBL/GenBank/DDBJ whole genome shotgun (WGS) entry which is preliminary data.</text>
</comment>
<gene>
    <name evidence="1" type="ORF">C5E45_20785</name>
</gene>
<evidence type="ECO:0000313" key="1">
    <source>
        <dbReference type="EMBL" id="PPJ36482.1"/>
    </source>
</evidence>
<dbReference type="RefSeq" id="WP_104380278.1">
    <property type="nucleotide sequence ID" value="NZ_PSZC01000014.1"/>
</dbReference>
<accession>A0A2S6AMN3</accession>
<protein>
    <submittedName>
        <fullName evidence="1">Uncharacterized protein</fullName>
    </submittedName>
</protein>
<sequence length="59" mass="6367">MEFLLAAAIAFTGPSTGSADLVHPAPLILRDHSTFKAIPQVWQLPDNRRDAVASATHWG</sequence>
<evidence type="ECO:0000313" key="2">
    <source>
        <dbReference type="Proteomes" id="UP000239874"/>
    </source>
</evidence>
<proteinExistence type="predicted"/>
<dbReference type="Proteomes" id="UP000239874">
    <property type="component" value="Unassembled WGS sequence"/>
</dbReference>
<name>A0A2S6AMN3_9NOCA</name>
<dbReference type="AlphaFoldDB" id="A0A2S6AMN3"/>